<feature type="region of interest" description="Disordered" evidence="16">
    <location>
        <begin position="874"/>
        <end position="896"/>
    </location>
</feature>
<evidence type="ECO:0000256" key="4">
    <source>
        <dbReference type="ARBA" id="ARBA00022670"/>
    </source>
</evidence>
<keyword evidence="3" id="KW-0272">Extracellular matrix</keyword>
<evidence type="ECO:0000256" key="11">
    <source>
        <dbReference type="ARBA" id="ARBA00023049"/>
    </source>
</evidence>
<dbReference type="PROSITE" id="PS50215">
    <property type="entry name" value="ADAM_MEPRO"/>
    <property type="match status" value="1"/>
</dbReference>
<dbReference type="InterPro" id="IPR045371">
    <property type="entry name" value="ADAMTS_CR_3"/>
</dbReference>
<dbReference type="InterPro" id="IPR010294">
    <property type="entry name" value="ADAMTS_spacer1"/>
</dbReference>
<dbReference type="Pfam" id="PF17771">
    <property type="entry name" value="ADAMTS_CR_2"/>
    <property type="match status" value="1"/>
</dbReference>
<evidence type="ECO:0000256" key="2">
    <source>
        <dbReference type="ARBA" id="ARBA00022525"/>
    </source>
</evidence>
<dbReference type="InterPro" id="IPR000884">
    <property type="entry name" value="TSP1_rpt"/>
</dbReference>
<dbReference type="PROSITE" id="PS50092">
    <property type="entry name" value="TSP1"/>
    <property type="match status" value="3"/>
</dbReference>
<accession>A0ABP0GPK0</accession>
<dbReference type="Pfam" id="PF01562">
    <property type="entry name" value="Pep_M12B_propep"/>
    <property type="match status" value="1"/>
</dbReference>
<feature type="active site" evidence="15">
    <location>
        <position position="407"/>
    </location>
</feature>
<evidence type="ECO:0000256" key="5">
    <source>
        <dbReference type="ARBA" id="ARBA00022685"/>
    </source>
</evidence>
<feature type="binding site" evidence="15">
    <location>
        <position position="410"/>
    </location>
    <ligand>
        <name>Zn(2+)</name>
        <dbReference type="ChEBI" id="CHEBI:29105"/>
        <note>catalytic</note>
    </ligand>
</feature>
<evidence type="ECO:0000256" key="6">
    <source>
        <dbReference type="ARBA" id="ARBA00022723"/>
    </source>
</evidence>
<dbReference type="InterPro" id="IPR050439">
    <property type="entry name" value="ADAMTS_ADAMTS-like"/>
</dbReference>
<comment type="caution">
    <text evidence="19">The sequence shown here is derived from an EMBL/GenBank/DDBJ whole genome shotgun (WGS) entry which is preliminary data.</text>
</comment>
<evidence type="ECO:0000256" key="16">
    <source>
        <dbReference type="SAM" id="MobiDB-lite"/>
    </source>
</evidence>
<dbReference type="PRINTS" id="PR01857">
    <property type="entry name" value="ADAMTSFAMILY"/>
</dbReference>
<dbReference type="SMART" id="SM00608">
    <property type="entry name" value="ACR"/>
    <property type="match status" value="1"/>
</dbReference>
<dbReference type="Pfam" id="PF05986">
    <property type="entry name" value="ADAMTS_spacer1"/>
    <property type="match status" value="1"/>
</dbReference>
<sequence>MPSYCIFFIICLASLATLTTSRTQIRVDVKPSRKERSAMESEVTTPVRMQEDLSGAVASRHFRRRRSIEEDSLQAKDEFESPVYKINAFGSDLMLRLERDESLIAPAFTTVYSWRNKTRDFPSKATSLRKCFYKGAVIGLPSSQVVLSICDSLTGSIYTGEYHYSIAPVDADVDSEEPVAHTIQRRSIGAKRSSSGSSSCGVNDKRHDRRYQQTFFNSPIEEEVAQRAKRSAESSERNIIDFEIEGDDVARSRSKRSSFDSRQYHIETMVVADATMVRDHGDDLEHYILSIMMVANRVFSHPSLGSAVAISVVKIMIIEDGEAGPPVSTNAAHTLHDFCHWQKRHNTPDDSDPEHHDLAILLTKTDLCGDSCDTLGMAEVGAMCSSRHSCAVVEDDGLSASYTVAHEVGHVLNMMHDDNRLCRENFANLDPQSHVMSSTMERVDSEQPWSSCSRQAVLDYLQDGRGDCLLDKPQDPKVYPSGLPGEMYDVNSQCEMSFGKGAVECPYMRECSRLWCQLPSGARANQCHTKSFPRADGSPCSTGMHCMKGLCVPEQPEMAPVDGRWGGWSPFGSCSRSCGGGIMMSSRQCNNPAPRHGGKYCTGSRLQFRSCNIERCPTRDGKETDFRSEQCAQYNGQRFPLLGVRVASTWVPRYSEVQKRDRCKLICQSVQTGSYITLGDRVVDGTRCGPDTTDVCVHGQCMPAGCDGILGSKAKYNKCGICKGSKSECKKVRGKYNARRAGYNDVLTLPVGAASIKIKQRGFHNKVHDGNYLALVNSKGRYLLNGALTLSTVEKDIEVNGSLLQYSGVRVASEKIEAKMPLKEEITVQVLSVQLAGAKILPPRISYSYYIVKPKKSSRRSKISRIATDDSIGLVNRLRDEPSPRSDPAPTGAAEEDRWVTGRWRKCKTHGTRKCGSGWKKRSVTCKRGKFPSTSCDAKTRPYHRLPCFVSNCPTVAPINQRRSLSPRRHGGEQPVWNAGMWGPCSTSCGLGTKMRVVICQTRSRRLLSNSMCDQGTRPSQVHGCKLRECR</sequence>
<dbReference type="InterPro" id="IPR024079">
    <property type="entry name" value="MetalloPept_cat_dom_sf"/>
</dbReference>
<keyword evidence="9" id="KW-0378">Hydrolase</keyword>
<keyword evidence="8" id="KW-0677">Repeat</keyword>
<organism evidence="19 20">
    <name type="scientific">Clavelina lepadiformis</name>
    <name type="common">Light-bulb sea squirt</name>
    <name type="synonym">Ascidia lepadiformis</name>
    <dbReference type="NCBI Taxonomy" id="159417"/>
    <lineage>
        <taxon>Eukaryota</taxon>
        <taxon>Metazoa</taxon>
        <taxon>Chordata</taxon>
        <taxon>Tunicata</taxon>
        <taxon>Ascidiacea</taxon>
        <taxon>Aplousobranchia</taxon>
        <taxon>Clavelinidae</taxon>
        <taxon>Clavelina</taxon>
    </lineage>
</organism>
<dbReference type="Pfam" id="PF01421">
    <property type="entry name" value="Reprolysin"/>
    <property type="match status" value="1"/>
</dbReference>
<keyword evidence="12" id="KW-0865">Zymogen</keyword>
<dbReference type="Gene3D" id="2.20.100.10">
    <property type="entry name" value="Thrombospondin type-1 (TSP1) repeat"/>
    <property type="match status" value="2"/>
</dbReference>
<keyword evidence="10 15" id="KW-0862">Zinc</keyword>
<dbReference type="Gene3D" id="3.40.390.10">
    <property type="entry name" value="Collagenase (Catalytic Domain)"/>
    <property type="match status" value="1"/>
</dbReference>
<evidence type="ECO:0000256" key="12">
    <source>
        <dbReference type="ARBA" id="ARBA00023145"/>
    </source>
</evidence>
<dbReference type="InterPro" id="IPR006586">
    <property type="entry name" value="ADAM_Cys-rich"/>
</dbReference>
<evidence type="ECO:0000313" key="19">
    <source>
        <dbReference type="EMBL" id="CAK8693253.1"/>
    </source>
</evidence>
<evidence type="ECO:0000256" key="3">
    <source>
        <dbReference type="ARBA" id="ARBA00022530"/>
    </source>
</evidence>
<keyword evidence="6 15" id="KW-0479">Metal-binding</keyword>
<dbReference type="Pfam" id="PF19030">
    <property type="entry name" value="TSP1_ADAMTS"/>
    <property type="match status" value="2"/>
</dbReference>
<feature type="binding site" evidence="15">
    <location>
        <position position="406"/>
    </location>
    <ligand>
        <name>Zn(2+)</name>
        <dbReference type="ChEBI" id="CHEBI:29105"/>
        <note>catalytic</note>
    </ligand>
</feature>
<dbReference type="Pfam" id="PF19236">
    <property type="entry name" value="ADAMTS_CR_3"/>
    <property type="match status" value="1"/>
</dbReference>
<dbReference type="Proteomes" id="UP001642483">
    <property type="component" value="Unassembled WGS sequence"/>
</dbReference>
<keyword evidence="7 17" id="KW-0732">Signal</keyword>
<feature type="chain" id="PRO_5045554605" description="Peptidase M12B domain-containing protein" evidence="17">
    <location>
        <begin position="22"/>
        <end position="1031"/>
    </location>
</feature>
<gene>
    <name evidence="19" type="ORF">CVLEPA_LOCUS26555</name>
</gene>
<keyword evidence="11" id="KW-0482">Metalloprotease</keyword>
<comment type="subcellular location">
    <subcellularLocation>
        <location evidence="1">Secreted</location>
        <location evidence="1">Extracellular space</location>
        <location evidence="1">Extracellular matrix</location>
    </subcellularLocation>
</comment>
<dbReference type="SMART" id="SM00209">
    <property type="entry name" value="TSP1"/>
    <property type="match status" value="3"/>
</dbReference>
<name>A0ABP0GPK0_CLALP</name>
<dbReference type="PANTHER" id="PTHR13723:SF303">
    <property type="match status" value="1"/>
</dbReference>
<reference evidence="19 20" key="1">
    <citation type="submission" date="2024-02" db="EMBL/GenBank/DDBJ databases">
        <authorList>
            <person name="Daric V."/>
            <person name="Darras S."/>
        </authorList>
    </citation>
    <scope>NUCLEOTIDE SEQUENCE [LARGE SCALE GENOMIC DNA]</scope>
</reference>
<dbReference type="PANTHER" id="PTHR13723">
    <property type="entry name" value="ADAMTS A DISINTEGRIN AND METALLOPROTEASE WITH THROMBOSPONDIN MOTIFS PROTEASE"/>
    <property type="match status" value="1"/>
</dbReference>
<evidence type="ECO:0000313" key="20">
    <source>
        <dbReference type="Proteomes" id="UP001642483"/>
    </source>
</evidence>
<protein>
    <recommendedName>
        <fullName evidence="18">Peptidase M12B domain-containing protein</fullName>
    </recommendedName>
</protein>
<keyword evidence="20" id="KW-1185">Reference proteome</keyword>
<dbReference type="InterPro" id="IPR041645">
    <property type="entry name" value="ADAMTS_CR_2"/>
</dbReference>
<dbReference type="Pfam" id="PF00090">
    <property type="entry name" value="TSP_1"/>
    <property type="match status" value="1"/>
</dbReference>
<evidence type="ECO:0000256" key="13">
    <source>
        <dbReference type="ARBA" id="ARBA00023157"/>
    </source>
</evidence>
<feature type="domain" description="Peptidase M12B" evidence="18">
    <location>
        <begin position="264"/>
        <end position="473"/>
    </location>
</feature>
<keyword evidence="5" id="KW-0165">Cleavage on pair of basic residues</keyword>
<dbReference type="InterPro" id="IPR036383">
    <property type="entry name" value="TSP1_rpt_sf"/>
</dbReference>
<evidence type="ECO:0000256" key="14">
    <source>
        <dbReference type="ARBA" id="ARBA00023180"/>
    </source>
</evidence>
<dbReference type="InterPro" id="IPR002870">
    <property type="entry name" value="Peptidase_M12B_N"/>
</dbReference>
<evidence type="ECO:0000259" key="18">
    <source>
        <dbReference type="PROSITE" id="PS50215"/>
    </source>
</evidence>
<dbReference type="CDD" id="cd04273">
    <property type="entry name" value="ZnMc_ADAMTS_like"/>
    <property type="match status" value="1"/>
</dbReference>
<evidence type="ECO:0000256" key="15">
    <source>
        <dbReference type="PROSITE-ProRule" id="PRU00276"/>
    </source>
</evidence>
<keyword evidence="14" id="KW-0325">Glycoprotein</keyword>
<dbReference type="Gene3D" id="3.40.1620.60">
    <property type="match status" value="2"/>
</dbReference>
<evidence type="ECO:0000256" key="7">
    <source>
        <dbReference type="ARBA" id="ARBA00022729"/>
    </source>
</evidence>
<dbReference type="SUPFAM" id="SSF55486">
    <property type="entry name" value="Metalloproteases ('zincins'), catalytic domain"/>
    <property type="match status" value="1"/>
</dbReference>
<evidence type="ECO:0000256" key="8">
    <source>
        <dbReference type="ARBA" id="ARBA00022737"/>
    </source>
</evidence>
<proteinExistence type="predicted"/>
<keyword evidence="13" id="KW-1015">Disulfide bond</keyword>
<dbReference type="InterPro" id="IPR001590">
    <property type="entry name" value="Peptidase_M12B"/>
</dbReference>
<comment type="caution">
    <text evidence="15">Lacks conserved residue(s) required for the propagation of feature annotation.</text>
</comment>
<evidence type="ECO:0000256" key="17">
    <source>
        <dbReference type="SAM" id="SignalP"/>
    </source>
</evidence>
<evidence type="ECO:0000256" key="10">
    <source>
        <dbReference type="ARBA" id="ARBA00022833"/>
    </source>
</evidence>
<dbReference type="SUPFAM" id="SSF82895">
    <property type="entry name" value="TSP-1 type 1 repeat"/>
    <property type="match status" value="2"/>
</dbReference>
<dbReference type="Gene3D" id="2.60.120.830">
    <property type="match status" value="1"/>
</dbReference>
<keyword evidence="2" id="KW-0964">Secreted</keyword>
<dbReference type="EMBL" id="CAWYQH010000130">
    <property type="protein sequence ID" value="CAK8693253.1"/>
    <property type="molecule type" value="Genomic_DNA"/>
</dbReference>
<feature type="binding site" evidence="15">
    <location>
        <position position="416"/>
    </location>
    <ligand>
        <name>Zn(2+)</name>
        <dbReference type="ChEBI" id="CHEBI:29105"/>
        <note>catalytic</note>
    </ligand>
</feature>
<dbReference type="InterPro" id="IPR013273">
    <property type="entry name" value="ADAMTS/ADAMTS-like"/>
</dbReference>
<evidence type="ECO:0000256" key="9">
    <source>
        <dbReference type="ARBA" id="ARBA00022801"/>
    </source>
</evidence>
<feature type="signal peptide" evidence="17">
    <location>
        <begin position="1"/>
        <end position="21"/>
    </location>
</feature>
<evidence type="ECO:0000256" key="1">
    <source>
        <dbReference type="ARBA" id="ARBA00004498"/>
    </source>
</evidence>
<keyword evidence="4" id="KW-0645">Protease</keyword>